<evidence type="ECO:0000256" key="1">
    <source>
        <dbReference type="ARBA" id="ARBA00022898"/>
    </source>
</evidence>
<dbReference type="Pfam" id="PF00266">
    <property type="entry name" value="Aminotran_5"/>
    <property type="match status" value="1"/>
</dbReference>
<accession>A0ABP4G365</accession>
<dbReference type="EMBL" id="BAAAKW010000009">
    <property type="protein sequence ID" value="GAA1208191.1"/>
    <property type="molecule type" value="Genomic_DNA"/>
</dbReference>
<evidence type="ECO:0000259" key="2">
    <source>
        <dbReference type="Pfam" id="PF00266"/>
    </source>
</evidence>
<keyword evidence="4" id="KW-1185">Reference proteome</keyword>
<dbReference type="PANTHER" id="PTHR43092">
    <property type="entry name" value="L-CYSTEINE DESULFHYDRASE"/>
    <property type="match status" value="1"/>
</dbReference>
<dbReference type="GO" id="GO:0008483">
    <property type="term" value="F:transaminase activity"/>
    <property type="evidence" value="ECO:0007669"/>
    <property type="project" value="UniProtKB-KW"/>
</dbReference>
<dbReference type="PANTHER" id="PTHR43092:SF2">
    <property type="entry name" value="HERCYNYLCYSTEINE SULFOXIDE LYASE"/>
    <property type="match status" value="1"/>
</dbReference>
<dbReference type="SUPFAM" id="SSF53383">
    <property type="entry name" value="PLP-dependent transferases"/>
    <property type="match status" value="1"/>
</dbReference>
<evidence type="ECO:0000313" key="4">
    <source>
        <dbReference type="Proteomes" id="UP001500943"/>
    </source>
</evidence>
<dbReference type="InterPro" id="IPR015421">
    <property type="entry name" value="PyrdxlP-dep_Trfase_major"/>
</dbReference>
<comment type="caution">
    <text evidence="3">The sequence shown here is derived from an EMBL/GenBank/DDBJ whole genome shotgun (WGS) entry which is preliminary data.</text>
</comment>
<dbReference type="Gene3D" id="3.40.640.10">
    <property type="entry name" value="Type I PLP-dependent aspartate aminotransferase-like (Major domain)"/>
    <property type="match status" value="1"/>
</dbReference>
<sequence length="397" mass="43844">MTHLHEPDLWAASIDAPVADLELWGLDPRVTHLNHGSFGAVPRTVSHAQDTWRQRIEANPNRFIRYELSGHLRGVREVLGEFFAVEPDQLALLPNATYGVTSVLESLTPCPEGTVVVIGHIYPSVRVALDAFALRNHLQTINVAVPAGMATEDLEHALLTVLDARTKLVMVDQVESLSGATHPLPVLANVCRAAKIPLLVDGAHAPGPIPRPMEGLYDFWVGNLHKWVGAPRGSAVLWVGQEWQQRVRPAVYSHARHDSFSESFEWTGTFDASAWLAIPSALTFCAELGGQQLWERNRQLATAWRRDIQQWVGAKDDAVPAATFPMIGLPARSGLAKSQDHLSRIVRHISDKHRIEVVAYWHEEAPWLRLSSHAYNSRGDVGRLIAALDAADTKAVT</sequence>
<keyword evidence="3" id="KW-0808">Transferase</keyword>
<evidence type="ECO:0000313" key="3">
    <source>
        <dbReference type="EMBL" id="GAA1208191.1"/>
    </source>
</evidence>
<dbReference type="InterPro" id="IPR000192">
    <property type="entry name" value="Aminotrans_V_dom"/>
</dbReference>
<keyword evidence="3" id="KW-0032">Aminotransferase</keyword>
<dbReference type="Proteomes" id="UP001500943">
    <property type="component" value="Unassembled WGS sequence"/>
</dbReference>
<name>A0ABP4G365_9MICO</name>
<protein>
    <submittedName>
        <fullName evidence="3">Aminotransferase class V-fold PLP-dependent enzyme</fullName>
    </submittedName>
</protein>
<dbReference type="InterPro" id="IPR015422">
    <property type="entry name" value="PyrdxlP-dep_Trfase_small"/>
</dbReference>
<feature type="domain" description="Aminotransferase class V" evidence="2">
    <location>
        <begin position="68"/>
        <end position="311"/>
    </location>
</feature>
<dbReference type="Gene3D" id="3.90.1150.10">
    <property type="entry name" value="Aspartate Aminotransferase, domain 1"/>
    <property type="match status" value="1"/>
</dbReference>
<organism evidence="3 4">
    <name type="scientific">Rhodoglobus aureus</name>
    <dbReference type="NCBI Taxonomy" id="191497"/>
    <lineage>
        <taxon>Bacteria</taxon>
        <taxon>Bacillati</taxon>
        <taxon>Actinomycetota</taxon>
        <taxon>Actinomycetes</taxon>
        <taxon>Micrococcales</taxon>
        <taxon>Microbacteriaceae</taxon>
        <taxon>Rhodoglobus</taxon>
    </lineage>
</organism>
<reference evidence="4" key="1">
    <citation type="journal article" date="2019" name="Int. J. Syst. Evol. Microbiol.">
        <title>The Global Catalogue of Microorganisms (GCM) 10K type strain sequencing project: providing services to taxonomists for standard genome sequencing and annotation.</title>
        <authorList>
            <consortium name="The Broad Institute Genomics Platform"/>
            <consortium name="The Broad Institute Genome Sequencing Center for Infectious Disease"/>
            <person name="Wu L."/>
            <person name="Ma J."/>
        </authorList>
    </citation>
    <scope>NUCLEOTIDE SEQUENCE [LARGE SCALE GENOMIC DNA]</scope>
    <source>
        <strain evidence="4">JCM 12762</strain>
    </source>
</reference>
<gene>
    <name evidence="3" type="ORF">GCM10009655_04250</name>
</gene>
<proteinExistence type="predicted"/>
<keyword evidence="1" id="KW-0663">Pyridoxal phosphate</keyword>
<dbReference type="InterPro" id="IPR015424">
    <property type="entry name" value="PyrdxlP-dep_Trfase"/>
</dbReference>